<feature type="non-terminal residue" evidence="1">
    <location>
        <position position="446"/>
    </location>
</feature>
<proteinExistence type="predicted"/>
<evidence type="ECO:0000313" key="1">
    <source>
        <dbReference type="EMBL" id="KKL95277.1"/>
    </source>
</evidence>
<name>A0A0F9J846_9ZZZZ</name>
<gene>
    <name evidence="1" type="ORF">LCGC14_1856260</name>
</gene>
<dbReference type="Gene3D" id="3.50.50.60">
    <property type="entry name" value="FAD/NAD(P)-binding domain"/>
    <property type="match status" value="1"/>
</dbReference>
<protein>
    <recommendedName>
        <fullName evidence="2">FAD-binding domain-containing protein</fullName>
    </recommendedName>
</protein>
<organism evidence="1">
    <name type="scientific">marine sediment metagenome</name>
    <dbReference type="NCBI Taxonomy" id="412755"/>
    <lineage>
        <taxon>unclassified sequences</taxon>
        <taxon>metagenomes</taxon>
        <taxon>ecological metagenomes</taxon>
    </lineage>
</organism>
<evidence type="ECO:0008006" key="2">
    <source>
        <dbReference type="Google" id="ProtNLM"/>
    </source>
</evidence>
<dbReference type="PANTHER" id="PTHR42685:SF22">
    <property type="entry name" value="CONDITIONED MEDIUM FACTOR RECEPTOR 1"/>
    <property type="match status" value="1"/>
</dbReference>
<comment type="caution">
    <text evidence="1">The sequence shown here is derived from an EMBL/GenBank/DDBJ whole genome shotgun (WGS) entry which is preliminary data.</text>
</comment>
<reference evidence="1" key="1">
    <citation type="journal article" date="2015" name="Nature">
        <title>Complex archaea that bridge the gap between prokaryotes and eukaryotes.</title>
        <authorList>
            <person name="Spang A."/>
            <person name="Saw J.H."/>
            <person name="Jorgensen S.L."/>
            <person name="Zaremba-Niedzwiedzka K."/>
            <person name="Martijn J."/>
            <person name="Lind A.E."/>
            <person name="van Eijk R."/>
            <person name="Schleper C."/>
            <person name="Guy L."/>
            <person name="Ettema T.J."/>
        </authorList>
    </citation>
    <scope>NUCLEOTIDE SEQUENCE</scope>
</reference>
<dbReference type="PANTHER" id="PTHR42685">
    <property type="entry name" value="GERANYLGERANYL DIPHOSPHATE REDUCTASE"/>
    <property type="match status" value="1"/>
</dbReference>
<dbReference type="InterPro" id="IPR050407">
    <property type="entry name" value="Geranylgeranyl_reductase"/>
</dbReference>
<dbReference type="EMBL" id="LAZR01018717">
    <property type="protein sequence ID" value="KKL95277.1"/>
    <property type="molecule type" value="Genomic_DNA"/>
</dbReference>
<dbReference type="InterPro" id="IPR036188">
    <property type="entry name" value="FAD/NAD-bd_sf"/>
</dbReference>
<dbReference type="AlphaFoldDB" id="A0A0F9J846"/>
<accession>A0A0F9J846</accession>
<sequence>MSKYAKAMKTRAENLTLKNGDKIAIIGSGPAGSFFADLAADMAQRKGLNLSIVLFDWKDFTKSGPSGCNLCAGVISETLVERLKNRGMILPKEKVQQKIGGYYIQSKAGGFLLKHQLDEKRITTVFRGNGPRTSTQDRNVSFDDYLLDHLRSKGLHVIHKSVKGIELPRDPGKPVRIIYGIGKEELSLEADLVIGAFGLNEVMMKKMKNLNFGYRPPHTVRAQNVEIPLKNDFLQEHFDNNIFAYNWSTAKRIRAAIIIPKKNYITVNMLGKRDVDKDDLLEFLNFLVDHKKLPKNWKWSHKICHCAPKIATTSAKKPFTNRLVIIGDASCSKYYKSGIESAFISSQLAVEAVFNWGISESSLKIGYFRRLNKIIVKDNYYGRILFKINDLVSRSAFLSGVMLKVVMDEEGHDRVKRMRGFLWNMYTGNIPYREIFLTFLNPVLQW</sequence>
<dbReference type="SUPFAM" id="SSF51905">
    <property type="entry name" value="FAD/NAD(P)-binding domain"/>
    <property type="match status" value="1"/>
</dbReference>